<evidence type="ECO:0000256" key="6">
    <source>
        <dbReference type="SAM" id="SignalP"/>
    </source>
</evidence>
<dbReference type="PROSITE" id="PS00523">
    <property type="entry name" value="SULFATASE_1"/>
    <property type="match status" value="1"/>
</dbReference>
<accession>A0A517P1K7</accession>
<protein>
    <submittedName>
        <fullName evidence="8">Arylsulfatase</fullName>
        <ecNumber evidence="8">3.1.6.1</ecNumber>
    </submittedName>
</protein>
<name>A0A517P1K7_9BACT</name>
<dbReference type="InterPro" id="IPR017850">
    <property type="entry name" value="Alkaline_phosphatase_core_sf"/>
</dbReference>
<gene>
    <name evidence="8" type="primary">atsA_82</name>
    <name evidence="8" type="ORF">K239x_52820</name>
</gene>
<keyword evidence="3 8" id="KW-0378">Hydrolase</keyword>
<sequence precursor="true">MYKYRTIAVVLVAMIFSGEIKSPSFAADRPNFILYITDDISQEDFGCYGNAAAKTPNLDQMAAEGLRFTNAYLTCSSCSPSRCSLITGRYPHNTGACELHTTLPEGHFLFPQALKAAGYYTALSGKHHMGKNVDHAFDTISKGKGPGKQEDWVTLLQERPKDKPFFFWFASSDAHRDWKITDDAPEFDPRSIPVPPYLIDSPTTRKDLADYYHEVSRSDTYAGKLREELENQGIVGDTYVIYMSDNGRPFPRCKTRLYDSGVKSPLIIFCPGKIKPSVSTSLVSVNVDLGPTILELAGLDKSPRLQGVSLLPTFADANANVRDYVFSEHNWHVMQANERMVRQGKYLFIKNNYPSLQSMCVESAPAFPAGRDLWDAHAAGTLTKDQGDIFLVPRPAHELYDVTADPDQLKNLANEAAFASQVSELSKVLDDWSTQTKDSISSDPTPDRQTARGKKHAGWRHRIQPGVEAGSVEVDAAGPIFSK</sequence>
<dbReference type="GO" id="GO:0046872">
    <property type="term" value="F:metal ion binding"/>
    <property type="evidence" value="ECO:0007669"/>
    <property type="project" value="UniProtKB-KW"/>
</dbReference>
<proteinExistence type="inferred from homology"/>
<organism evidence="8 9">
    <name type="scientific">Stieleria marina</name>
    <dbReference type="NCBI Taxonomy" id="1930275"/>
    <lineage>
        <taxon>Bacteria</taxon>
        <taxon>Pseudomonadati</taxon>
        <taxon>Planctomycetota</taxon>
        <taxon>Planctomycetia</taxon>
        <taxon>Pirellulales</taxon>
        <taxon>Pirellulaceae</taxon>
        <taxon>Stieleria</taxon>
    </lineage>
</organism>
<dbReference type="RefSeq" id="WP_145421027.1">
    <property type="nucleotide sequence ID" value="NZ_CP036526.1"/>
</dbReference>
<keyword evidence="6" id="KW-0732">Signal</keyword>
<keyword evidence="9" id="KW-1185">Reference proteome</keyword>
<evidence type="ECO:0000313" key="8">
    <source>
        <dbReference type="EMBL" id="QDT13264.1"/>
    </source>
</evidence>
<dbReference type="Pfam" id="PF00884">
    <property type="entry name" value="Sulfatase"/>
    <property type="match status" value="1"/>
</dbReference>
<dbReference type="PANTHER" id="PTHR42693">
    <property type="entry name" value="ARYLSULFATASE FAMILY MEMBER"/>
    <property type="match status" value="1"/>
</dbReference>
<evidence type="ECO:0000256" key="4">
    <source>
        <dbReference type="ARBA" id="ARBA00022837"/>
    </source>
</evidence>
<feature type="compositionally biased region" description="Basic residues" evidence="5">
    <location>
        <begin position="451"/>
        <end position="463"/>
    </location>
</feature>
<evidence type="ECO:0000256" key="3">
    <source>
        <dbReference type="ARBA" id="ARBA00022801"/>
    </source>
</evidence>
<feature type="compositionally biased region" description="Polar residues" evidence="5">
    <location>
        <begin position="434"/>
        <end position="444"/>
    </location>
</feature>
<comment type="similarity">
    <text evidence="1">Belongs to the sulfatase family.</text>
</comment>
<dbReference type="EC" id="3.1.6.1" evidence="8"/>
<evidence type="ECO:0000259" key="7">
    <source>
        <dbReference type="Pfam" id="PF00884"/>
    </source>
</evidence>
<evidence type="ECO:0000256" key="2">
    <source>
        <dbReference type="ARBA" id="ARBA00022723"/>
    </source>
</evidence>
<feature type="region of interest" description="Disordered" evidence="5">
    <location>
        <begin position="434"/>
        <end position="471"/>
    </location>
</feature>
<keyword evidence="4" id="KW-0106">Calcium</keyword>
<feature type="domain" description="Sulfatase N-terminal" evidence="7">
    <location>
        <begin position="30"/>
        <end position="298"/>
    </location>
</feature>
<dbReference type="OrthoDB" id="9762324at2"/>
<feature type="signal peptide" evidence="6">
    <location>
        <begin position="1"/>
        <end position="26"/>
    </location>
</feature>
<dbReference type="Proteomes" id="UP000319817">
    <property type="component" value="Chromosome"/>
</dbReference>
<dbReference type="GO" id="GO:0004065">
    <property type="term" value="F:arylsulfatase activity"/>
    <property type="evidence" value="ECO:0007669"/>
    <property type="project" value="UniProtKB-EC"/>
</dbReference>
<dbReference type="InterPro" id="IPR000917">
    <property type="entry name" value="Sulfatase_N"/>
</dbReference>
<dbReference type="Gene3D" id="3.40.720.10">
    <property type="entry name" value="Alkaline Phosphatase, subunit A"/>
    <property type="match status" value="1"/>
</dbReference>
<dbReference type="EMBL" id="CP036526">
    <property type="protein sequence ID" value="QDT13264.1"/>
    <property type="molecule type" value="Genomic_DNA"/>
</dbReference>
<dbReference type="PANTHER" id="PTHR42693:SF53">
    <property type="entry name" value="ENDO-4-O-SULFATASE"/>
    <property type="match status" value="1"/>
</dbReference>
<dbReference type="CDD" id="cd16027">
    <property type="entry name" value="SGSH"/>
    <property type="match status" value="1"/>
</dbReference>
<evidence type="ECO:0000256" key="1">
    <source>
        <dbReference type="ARBA" id="ARBA00008779"/>
    </source>
</evidence>
<dbReference type="InterPro" id="IPR050738">
    <property type="entry name" value="Sulfatase"/>
</dbReference>
<evidence type="ECO:0000256" key="5">
    <source>
        <dbReference type="SAM" id="MobiDB-lite"/>
    </source>
</evidence>
<reference evidence="8 9" key="1">
    <citation type="submission" date="2019-02" db="EMBL/GenBank/DDBJ databases">
        <title>Deep-cultivation of Planctomycetes and their phenomic and genomic characterization uncovers novel biology.</title>
        <authorList>
            <person name="Wiegand S."/>
            <person name="Jogler M."/>
            <person name="Boedeker C."/>
            <person name="Pinto D."/>
            <person name="Vollmers J."/>
            <person name="Rivas-Marin E."/>
            <person name="Kohn T."/>
            <person name="Peeters S.H."/>
            <person name="Heuer A."/>
            <person name="Rast P."/>
            <person name="Oberbeckmann S."/>
            <person name="Bunk B."/>
            <person name="Jeske O."/>
            <person name="Meyerdierks A."/>
            <person name="Storesund J.E."/>
            <person name="Kallscheuer N."/>
            <person name="Luecker S."/>
            <person name="Lage O.M."/>
            <person name="Pohl T."/>
            <person name="Merkel B.J."/>
            <person name="Hornburger P."/>
            <person name="Mueller R.-W."/>
            <person name="Bruemmer F."/>
            <person name="Labrenz M."/>
            <person name="Spormann A.M."/>
            <person name="Op den Camp H."/>
            <person name="Overmann J."/>
            <person name="Amann R."/>
            <person name="Jetten M.S.M."/>
            <person name="Mascher T."/>
            <person name="Medema M.H."/>
            <person name="Devos D.P."/>
            <person name="Kaster A.-K."/>
            <person name="Ovreas L."/>
            <person name="Rohde M."/>
            <person name="Galperin M.Y."/>
            <person name="Jogler C."/>
        </authorList>
    </citation>
    <scope>NUCLEOTIDE SEQUENCE [LARGE SCALE GENOMIC DNA]</scope>
    <source>
        <strain evidence="8 9">K23_9</strain>
    </source>
</reference>
<dbReference type="AlphaFoldDB" id="A0A517P1K7"/>
<evidence type="ECO:0000313" key="9">
    <source>
        <dbReference type="Proteomes" id="UP000319817"/>
    </source>
</evidence>
<dbReference type="InterPro" id="IPR024607">
    <property type="entry name" value="Sulfatase_CS"/>
</dbReference>
<keyword evidence="2" id="KW-0479">Metal-binding</keyword>
<dbReference type="SUPFAM" id="SSF53649">
    <property type="entry name" value="Alkaline phosphatase-like"/>
    <property type="match status" value="1"/>
</dbReference>
<feature type="chain" id="PRO_5021836913" evidence="6">
    <location>
        <begin position="27"/>
        <end position="483"/>
    </location>
</feature>